<evidence type="ECO:0000256" key="1">
    <source>
        <dbReference type="SAM" id="Coils"/>
    </source>
</evidence>
<dbReference type="EMBL" id="GQ357915">
    <property type="protein sequence ID" value="ACV50249.1"/>
    <property type="molecule type" value="Genomic_DNA"/>
</dbReference>
<dbReference type="GO" id="GO:0004519">
    <property type="term" value="F:endonuclease activity"/>
    <property type="evidence" value="ECO:0007669"/>
    <property type="project" value="UniProtKB-KW"/>
</dbReference>
<dbReference type="KEGG" id="vg:8684175"/>
<dbReference type="RefSeq" id="YP_003359081.1">
    <property type="nucleotide sequence ID" value="NC_013697.1"/>
</dbReference>
<dbReference type="Gene3D" id="3.40.50.300">
    <property type="entry name" value="P-loop containing nucleotide triphosphate hydrolases"/>
    <property type="match status" value="2"/>
</dbReference>
<organismHost>
    <name type="scientific">Delftia acidovorans</name>
    <name type="common">Pseudomonas acidovorans</name>
    <name type="synonym">Comamonas acidovorans</name>
    <dbReference type="NCBI Taxonomy" id="80866"/>
</organismHost>
<keyword evidence="3" id="KW-0540">Nuclease</keyword>
<protein>
    <submittedName>
        <fullName evidence="3">Gp46 recombination endonuclease subunit</fullName>
    </submittedName>
</protein>
<accession>C9DGJ8</accession>
<feature type="coiled-coil region" evidence="1">
    <location>
        <begin position="368"/>
        <end position="418"/>
    </location>
</feature>
<feature type="domain" description="Rad50/SbcC-type AAA" evidence="2">
    <location>
        <begin position="34"/>
        <end position="268"/>
    </location>
</feature>
<dbReference type="InterPro" id="IPR027417">
    <property type="entry name" value="P-loop_NTPase"/>
</dbReference>
<dbReference type="GO" id="GO:0006302">
    <property type="term" value="P:double-strand break repair"/>
    <property type="evidence" value="ECO:0007669"/>
    <property type="project" value="InterPro"/>
</dbReference>
<dbReference type="GO" id="GO:0016887">
    <property type="term" value="F:ATP hydrolysis activity"/>
    <property type="evidence" value="ECO:0007669"/>
    <property type="project" value="InterPro"/>
</dbReference>
<keyword evidence="4" id="KW-1185">Reference proteome</keyword>
<evidence type="ECO:0000313" key="4">
    <source>
        <dbReference type="Proteomes" id="UP000008986"/>
    </source>
</evidence>
<proteinExistence type="predicted"/>
<dbReference type="SUPFAM" id="SSF52540">
    <property type="entry name" value="P-loop containing nucleoside triphosphate hydrolases"/>
    <property type="match status" value="1"/>
</dbReference>
<evidence type="ECO:0000259" key="2">
    <source>
        <dbReference type="Pfam" id="PF13476"/>
    </source>
</evidence>
<dbReference type="OrthoDB" id="6017at10239"/>
<dbReference type="PANTHER" id="PTHR32114:SF2">
    <property type="entry name" value="ABC TRANSPORTER ABCH.3"/>
    <property type="match status" value="1"/>
</dbReference>
<feature type="coiled-coil region" evidence="1">
    <location>
        <begin position="223"/>
        <end position="281"/>
    </location>
</feature>
<organism evidence="3 4">
    <name type="scientific">Delftia phage PhiW-14</name>
    <name type="common">Deftia acidovorans bacteriophage phiW-14</name>
    <dbReference type="NCBI Taxonomy" id="665032"/>
    <lineage>
        <taxon>Viruses</taxon>
        <taxon>Duplodnaviria</taxon>
        <taxon>Heunggongvirae</taxon>
        <taxon>Uroviricota</taxon>
        <taxon>Caudoviricetes</taxon>
        <taxon>Ionavirus</taxon>
        <taxon>Ionavirus W14</taxon>
    </lineage>
</organism>
<keyword evidence="1" id="KW-0175">Coiled coil</keyword>
<evidence type="ECO:0000313" key="3">
    <source>
        <dbReference type="EMBL" id="ACV50249.1"/>
    </source>
</evidence>
<dbReference type="GeneID" id="8684175"/>
<dbReference type="InterPro" id="IPR038729">
    <property type="entry name" value="Rad50/SbcC_AAA"/>
</dbReference>
<dbReference type="Proteomes" id="UP000008986">
    <property type="component" value="Segment"/>
</dbReference>
<gene>
    <name evidence="3" type="primary">227</name>
</gene>
<dbReference type="PANTHER" id="PTHR32114">
    <property type="entry name" value="ABC TRANSPORTER ABCH.3"/>
    <property type="match status" value="1"/>
</dbReference>
<dbReference type="Pfam" id="PF13476">
    <property type="entry name" value="AAA_23"/>
    <property type="match status" value="1"/>
</dbReference>
<sequence>MILHDVWAKNFRSIDAMGMSLTYQPGATMVGSLDNGAGKSTLLVHALFYALFDENYSKGSSKTKLVNSQSNKDTLVRVSLTANGAHWVIERGMKPTVFNIIKDGVRIEDEASLKDYQENLIHVIGMDKKAFGNTVALGLDKFVPFVSMSAPDRRSYGEQMMDLTVIGAMSSNNKEQIKLIKAQVMSVEQNHSALMMRIAAAQSIVEVKKKHVTEASNLIQQDIDAIQTEIDAELAARDQLQAQRPALHAGLDAERKKQTAKEQAEQRKAVYASTLDSLKRQAIEVVSMLESADGATCKCCGQIMPEAHRAENKLKLQQRATSLLQGADEADAALKAIVVPEYDHAEAERLTDLFNAMERAIWGSNQKINDLNGRKANLTARLESSQKQVSWAEEEALIESLSGEAKEQSAALQAKTDELEAANAIQLSLADDAVKAQIADQFLPFLNQRVNFYLESLNLFLNIRIDNEFDIKMDAPDRRNQTVHDLSAGQQRRVDLAVLLAWRDVARSTSSCDSNVLILDEILENLSETGVEDFLHMWEAQRDKGDSLYVITQRRHEFAPLFDQSIIFALKDKSTVVVTGD</sequence>
<name>C9DGJ8_BPW14</name>
<keyword evidence="3" id="KW-0378">Hydrolase</keyword>
<reference evidence="4" key="1">
    <citation type="submission" date="2009-07" db="EMBL/GenBank/DDBJ databases">
        <authorList>
            <person name="Kropinski A.M."/>
            <person name="Villegas A."/>
            <person name="Lingohr E.J."/>
        </authorList>
    </citation>
    <scope>NUCLEOTIDE SEQUENCE [LARGE SCALE GENOMIC DNA]</scope>
</reference>
<keyword evidence="3" id="KW-0255">Endonuclease</keyword>